<evidence type="ECO:0000313" key="1">
    <source>
        <dbReference type="EMBL" id="OAQ31655.1"/>
    </source>
</evidence>
<organism evidence="1 2">
    <name type="scientific">Linnemannia elongata AG-77</name>
    <dbReference type="NCBI Taxonomy" id="1314771"/>
    <lineage>
        <taxon>Eukaryota</taxon>
        <taxon>Fungi</taxon>
        <taxon>Fungi incertae sedis</taxon>
        <taxon>Mucoromycota</taxon>
        <taxon>Mortierellomycotina</taxon>
        <taxon>Mortierellomycetes</taxon>
        <taxon>Mortierellales</taxon>
        <taxon>Mortierellaceae</taxon>
        <taxon>Linnemannia</taxon>
    </lineage>
</organism>
<dbReference type="AlphaFoldDB" id="A0A197K2E7"/>
<name>A0A197K2E7_9FUNG</name>
<dbReference type="Proteomes" id="UP000078512">
    <property type="component" value="Unassembled WGS sequence"/>
</dbReference>
<evidence type="ECO:0000313" key="2">
    <source>
        <dbReference type="Proteomes" id="UP000078512"/>
    </source>
</evidence>
<dbReference type="EMBL" id="KV442028">
    <property type="protein sequence ID" value="OAQ31655.1"/>
    <property type="molecule type" value="Genomic_DNA"/>
</dbReference>
<dbReference type="OrthoDB" id="2338026at2759"/>
<accession>A0A197K2E7</accession>
<sequence>MDTQKKHEANFQTFRLQAAHRIKGPLFTSKDEINIIIRRDPASGRRIVLWHDIVSVFAAARCVQSGETILPFLSSEGSSEYLEPRRIEAHPDVVLDVVL</sequence>
<keyword evidence="2" id="KW-1185">Reference proteome</keyword>
<gene>
    <name evidence="1" type="ORF">K457DRAFT_135821</name>
</gene>
<proteinExistence type="predicted"/>
<reference evidence="1 2" key="1">
    <citation type="submission" date="2016-05" db="EMBL/GenBank/DDBJ databases">
        <title>Genome sequencing reveals origins of a unique bacterial endosymbiosis in the earliest lineages of terrestrial Fungi.</title>
        <authorList>
            <consortium name="DOE Joint Genome Institute"/>
            <person name="Uehling J."/>
            <person name="Gryganskyi A."/>
            <person name="Hameed K."/>
            <person name="Tschaplinski T."/>
            <person name="Misztal P."/>
            <person name="Wu S."/>
            <person name="Desiro A."/>
            <person name="Vande Pol N."/>
            <person name="Du Z.-Y."/>
            <person name="Zienkiewicz A."/>
            <person name="Zienkiewicz K."/>
            <person name="Morin E."/>
            <person name="Tisserant E."/>
            <person name="Splivallo R."/>
            <person name="Hainaut M."/>
            <person name="Henrissat B."/>
            <person name="Ohm R."/>
            <person name="Kuo A."/>
            <person name="Yan J."/>
            <person name="Lipzen A."/>
            <person name="Nolan M."/>
            <person name="Labutti K."/>
            <person name="Barry K."/>
            <person name="Goldstein A."/>
            <person name="Labbe J."/>
            <person name="Schadt C."/>
            <person name="Tuskan G."/>
            <person name="Grigoriev I."/>
            <person name="Martin F."/>
            <person name="Vilgalys R."/>
            <person name="Bonito G."/>
        </authorList>
    </citation>
    <scope>NUCLEOTIDE SEQUENCE [LARGE SCALE GENOMIC DNA]</scope>
    <source>
        <strain evidence="1 2">AG-77</strain>
    </source>
</reference>
<protein>
    <submittedName>
        <fullName evidence="1">Uncharacterized protein</fullName>
    </submittedName>
</protein>